<accession>Q83WZ6</accession>
<keyword evidence="1" id="KW-0614">Plasmid</keyword>
<reference evidence="1" key="3">
    <citation type="journal article" date="2000" name="Mol. Gen. Genet.">
        <title>Cloning and analysis of the replication origin and the telomeres of the large linear plasmid pSLA2-L in Streptomyces rochei.</title>
        <authorList>
            <person name="Hiratsu K."/>
            <person name="Mochizuki S."/>
            <person name="Kinashi H."/>
        </authorList>
    </citation>
    <scope>NUCLEOTIDE SEQUENCE</scope>
    <source>
        <strain evidence="1">7434AN4</strain>
        <plasmid evidence="1">pSLA2-L</plasmid>
    </source>
</reference>
<name>Q83WZ6_STRRO</name>
<organism evidence="1">
    <name type="scientific">Streptomyces rochei</name>
    <name type="common">Streptomyces parvullus</name>
    <dbReference type="NCBI Taxonomy" id="1928"/>
    <lineage>
        <taxon>Bacteria</taxon>
        <taxon>Bacillati</taxon>
        <taxon>Actinomycetota</taxon>
        <taxon>Actinomycetes</taxon>
        <taxon>Kitasatosporales</taxon>
        <taxon>Streptomycetaceae</taxon>
        <taxon>Streptomyces</taxon>
        <taxon>Streptomyces rochei group</taxon>
    </lineage>
</organism>
<dbReference type="EMBL" id="AB088224">
    <property type="protein sequence ID" value="BAC76569.1"/>
    <property type="molecule type" value="Genomic_DNA"/>
</dbReference>
<protein>
    <submittedName>
        <fullName evidence="1">Uncharacterized protein</fullName>
    </submittedName>
</protein>
<reference evidence="1" key="2">
    <citation type="journal article" date="2000" name="Gene">
        <title>Identification of two polyketide synthase gene clusters on the linear plasmid pSLA2-L in Streptomyces rochei.</title>
        <authorList>
            <person name="Suwa M."/>
            <person name="Sugino H."/>
            <person name="Sasaoka A."/>
            <person name="Mori E."/>
            <person name="Fujii S."/>
            <person name="Shinkawa H."/>
            <person name="Nimi O."/>
            <person name="Kinashi H."/>
        </authorList>
    </citation>
    <scope>NUCLEOTIDE SEQUENCE</scope>
    <source>
        <strain evidence="1">7434AN4</strain>
        <plasmid evidence="1">pSLA2-L</plasmid>
    </source>
</reference>
<proteinExistence type="predicted"/>
<sequence>MVRQPTLGSPGWFTQVAAAVEDRSGNAHWDWREVAAVIHMREKSL</sequence>
<evidence type="ECO:0000313" key="1">
    <source>
        <dbReference type="EMBL" id="BAC76569.1"/>
    </source>
</evidence>
<reference evidence="1" key="4">
    <citation type="journal article" date="2003" name="Mol. Microbiol.">
        <title>The large linear plasmid pSLA2-L of Streptomyces rochei has an unusually condensed gene organization for secondary metabolism.</title>
        <authorList>
            <person name="Mochizuki S."/>
            <person name="Hiratsu K."/>
            <person name="Suwa M."/>
            <person name="Ishii T."/>
            <person name="Sugino F."/>
            <person name="Yamada K."/>
            <person name="Kinashi H."/>
        </authorList>
    </citation>
    <scope>NUCLEOTIDE SEQUENCE</scope>
    <source>
        <strain evidence="1">7434AN4</strain>
        <plasmid evidence="1">pSLA2-L</plasmid>
    </source>
</reference>
<geneLocation type="plasmid" evidence="1">
    <name>pSLA2-L</name>
</geneLocation>
<dbReference type="AlphaFoldDB" id="Q83WZ6"/>
<reference evidence="1" key="1">
    <citation type="journal article" date="1998" name="Biosci. Biotechnol. Biochem.">
        <title>Physical mapping of the linear plasmid pSLA2-L and localization of the eryAI and actI homologs.</title>
        <authorList>
            <person name="Kinashi H."/>
            <person name="Fujii S."/>
            <person name="Hatani A."/>
            <person name="Kurokawa T."/>
            <person name="Shinkawa H."/>
        </authorList>
    </citation>
    <scope>NUCLEOTIDE SEQUENCE</scope>
    <source>
        <strain evidence="1">7434AN4</strain>
        <plasmid evidence="1">pSLA2-L</plasmid>
    </source>
</reference>